<dbReference type="AlphaFoldDB" id="I3E7F9"/>
<proteinExistence type="predicted"/>
<sequence>MDQDDIRCEQLKDYAIRSLAILRKREELIQQMVDLSKERNEYRILISIPGIGENTAVRLIGEIGGHYTH</sequence>
<reference evidence="1 2" key="1">
    <citation type="journal article" date="2015" name="BMC Genomics">
        <title>Transcriptome analysis of thermophilic methylotrophic Bacillus methanolicus MGA3 using RNA-sequencing provides detailed insights into its previously uncharted transcriptional landscape.</title>
        <authorList>
            <person name="Irla M."/>
            <person name="Neshat A."/>
            <person name="Brautaset T."/>
            <person name="Ruckert C."/>
            <person name="Kalinowski J."/>
            <person name="Wendisch V.F."/>
        </authorList>
    </citation>
    <scope>NUCLEOTIDE SEQUENCE [LARGE SCALE GENOMIC DNA]</scope>
    <source>
        <strain evidence="2">MGA3 / ATCC 53907</strain>
    </source>
</reference>
<dbReference type="HOGENOM" id="CLU_2767279_0_0_9"/>
<accession>I3E7F9</accession>
<evidence type="ECO:0000313" key="1">
    <source>
        <dbReference type="EMBL" id="AIE59256.1"/>
    </source>
</evidence>
<protein>
    <recommendedName>
        <fullName evidence="3">Transposase IS116/IS110/IS902 family protein</fullName>
    </recommendedName>
</protein>
<evidence type="ECO:0008006" key="3">
    <source>
        <dbReference type="Google" id="ProtNLM"/>
    </source>
</evidence>
<dbReference type="RefSeq" id="WP_004433397.1">
    <property type="nucleotide sequence ID" value="NZ_ADWW01000002.1"/>
</dbReference>
<dbReference type="KEGG" id="bmet:BMMGA3_04080"/>
<organism evidence="1 2">
    <name type="scientific">Bacillus methanolicus (strain MGA3 / ATCC 53907)</name>
    <dbReference type="NCBI Taxonomy" id="796606"/>
    <lineage>
        <taxon>Bacteria</taxon>
        <taxon>Bacillati</taxon>
        <taxon>Bacillota</taxon>
        <taxon>Bacilli</taxon>
        <taxon>Bacillales</taxon>
        <taxon>Bacillaceae</taxon>
        <taxon>Bacillus</taxon>
    </lineage>
</organism>
<keyword evidence="2" id="KW-1185">Reference proteome</keyword>
<dbReference type="EMBL" id="CP007739">
    <property type="protein sequence ID" value="AIE59256.1"/>
    <property type="molecule type" value="Genomic_DNA"/>
</dbReference>
<gene>
    <name evidence="1" type="ORF">BMMGA3_04080</name>
</gene>
<name>I3E7F9_BACMM</name>
<dbReference type="eggNOG" id="COG3547">
    <property type="taxonomic scope" value="Bacteria"/>
</dbReference>
<dbReference type="Proteomes" id="UP000027602">
    <property type="component" value="Chromosome"/>
</dbReference>
<evidence type="ECO:0000313" key="2">
    <source>
        <dbReference type="Proteomes" id="UP000027602"/>
    </source>
</evidence>